<evidence type="ECO:0000313" key="7">
    <source>
        <dbReference type="EMBL" id="CEI82879.1"/>
    </source>
</evidence>
<name>A0A0A1MTA4_9BACI</name>
<dbReference type="PANTHER" id="PTHR47737">
    <property type="entry name" value="GLYCINE BETAINE/PROLINE BETAINE TRANSPORT SYSTEM PERMEASE PROTEIN PROW"/>
    <property type="match status" value="1"/>
</dbReference>
<dbReference type="Proteomes" id="UP000040453">
    <property type="component" value="Unassembled WGS sequence"/>
</dbReference>
<keyword evidence="3" id="KW-1003">Cell membrane</keyword>
<evidence type="ECO:0000313" key="8">
    <source>
        <dbReference type="Proteomes" id="UP000040453"/>
    </source>
</evidence>
<dbReference type="GO" id="GO:0005275">
    <property type="term" value="F:amine transmembrane transporter activity"/>
    <property type="evidence" value="ECO:0007669"/>
    <property type="project" value="TreeGrafter"/>
</dbReference>
<keyword evidence="8" id="KW-1185">Reference proteome</keyword>
<dbReference type="PANTHER" id="PTHR47737:SF1">
    <property type="entry name" value="GLYCINE BETAINE_PROLINE BETAINE TRANSPORT SYSTEM PERMEASE PROTEIN PROW"/>
    <property type="match status" value="1"/>
</dbReference>
<comment type="subcellular location">
    <subcellularLocation>
        <location evidence="1">Cell membrane</location>
    </subcellularLocation>
</comment>
<evidence type="ECO:0000259" key="6">
    <source>
        <dbReference type="Pfam" id="PF04069"/>
    </source>
</evidence>
<feature type="domain" description="ABC-type glycine betaine transport system substrate-binding" evidence="6">
    <location>
        <begin position="202"/>
        <end position="303"/>
    </location>
</feature>
<reference evidence="7 8" key="1">
    <citation type="submission" date="2014-11" db="EMBL/GenBank/DDBJ databases">
        <authorList>
            <person name="Urmite Genomes Urmite Genomes"/>
        </authorList>
    </citation>
    <scope>NUCLEOTIDE SEQUENCE [LARGE SCALE GENOMIC DNA]</scope>
    <source>
        <strain evidence="7 8">Oc5</strain>
    </source>
</reference>
<proteinExistence type="predicted"/>
<dbReference type="GO" id="GO:0015871">
    <property type="term" value="P:choline transport"/>
    <property type="evidence" value="ECO:0007669"/>
    <property type="project" value="TreeGrafter"/>
</dbReference>
<dbReference type="GO" id="GO:0015226">
    <property type="term" value="F:carnitine transmembrane transporter activity"/>
    <property type="evidence" value="ECO:0007669"/>
    <property type="project" value="TreeGrafter"/>
</dbReference>
<keyword evidence="2" id="KW-0813">Transport</keyword>
<feature type="domain" description="ABC-type glycine betaine transport system substrate-binding" evidence="6">
    <location>
        <begin position="40"/>
        <end position="182"/>
    </location>
</feature>
<dbReference type="GO" id="GO:0031460">
    <property type="term" value="P:glycine betaine transport"/>
    <property type="evidence" value="ECO:0007669"/>
    <property type="project" value="TreeGrafter"/>
</dbReference>
<gene>
    <name evidence="7" type="primary">gbuC_5</name>
    <name evidence="7" type="ORF">BN997_02766</name>
</gene>
<dbReference type="RefSeq" id="WP_244882380.1">
    <property type="nucleotide sequence ID" value="NZ_CAXOIH010000018.1"/>
</dbReference>
<protein>
    <submittedName>
        <fullName evidence="7">Glycine betaine/carnitine transport binding protein GbuC</fullName>
    </submittedName>
</protein>
<evidence type="ECO:0000256" key="1">
    <source>
        <dbReference type="ARBA" id="ARBA00004236"/>
    </source>
</evidence>
<dbReference type="PROSITE" id="PS51257">
    <property type="entry name" value="PROKAR_LIPOPROTEIN"/>
    <property type="match status" value="1"/>
</dbReference>
<dbReference type="GO" id="GO:0043190">
    <property type="term" value="C:ATP-binding cassette (ABC) transporter complex"/>
    <property type="evidence" value="ECO:0007669"/>
    <property type="project" value="InterPro"/>
</dbReference>
<organism evidence="7 8">
    <name type="scientific">Oceanobacillus oncorhynchi</name>
    <dbReference type="NCBI Taxonomy" id="545501"/>
    <lineage>
        <taxon>Bacteria</taxon>
        <taxon>Bacillati</taxon>
        <taxon>Bacillota</taxon>
        <taxon>Bacilli</taxon>
        <taxon>Bacillales</taxon>
        <taxon>Bacillaceae</taxon>
        <taxon>Oceanobacillus</taxon>
    </lineage>
</organism>
<dbReference type="AlphaFoldDB" id="A0A0A1MTA4"/>
<feature type="chain" id="PRO_5038530652" evidence="5">
    <location>
        <begin position="22"/>
        <end position="304"/>
    </location>
</feature>
<evidence type="ECO:0000256" key="4">
    <source>
        <dbReference type="ARBA" id="ARBA00023136"/>
    </source>
</evidence>
<feature type="signal peptide" evidence="5">
    <location>
        <begin position="1"/>
        <end position="21"/>
    </location>
</feature>
<dbReference type="Pfam" id="PF04069">
    <property type="entry name" value="OpuAC"/>
    <property type="match status" value="2"/>
</dbReference>
<evidence type="ECO:0000256" key="2">
    <source>
        <dbReference type="ARBA" id="ARBA00022448"/>
    </source>
</evidence>
<accession>A0A0A1MTA4</accession>
<keyword evidence="4" id="KW-0472">Membrane</keyword>
<sequence>MMKKVKGLGFILSILAVFLLAACGGSDDESTGEDGETNYSEAVDYTIIGIEPGAGISVATENALEEYENLDGWDVEMSSTGAMMSELGTAIENEEPIVITGWNPHWMFALYPDMKYLEDPQEIYGGEETLNSLARLGLEDDNPDAYQFIDQFEWEVEDMEEIMYEAEETGEDIEDVAVQWVEDNQDRVDAWAEGVNEGNGAEIELASTPWDSERASSNVVKAAMEQHGFEVTVTEVDVAVVFESVASGDVDATLAAWLPLTHSEFYEANQDNFEDLGPNLEGAKIGLVVPEYMDIDSIEDLEAN</sequence>
<evidence type="ECO:0000256" key="5">
    <source>
        <dbReference type="SAM" id="SignalP"/>
    </source>
</evidence>
<dbReference type="EMBL" id="CDGG01000001">
    <property type="protein sequence ID" value="CEI82879.1"/>
    <property type="molecule type" value="Genomic_DNA"/>
</dbReference>
<dbReference type="SUPFAM" id="SSF53850">
    <property type="entry name" value="Periplasmic binding protein-like II"/>
    <property type="match status" value="2"/>
</dbReference>
<keyword evidence="5" id="KW-0732">Signal</keyword>
<dbReference type="InterPro" id="IPR007210">
    <property type="entry name" value="ABC_Gly_betaine_transp_sub-bd"/>
</dbReference>
<evidence type="ECO:0000256" key="3">
    <source>
        <dbReference type="ARBA" id="ARBA00022475"/>
    </source>
</evidence>
<dbReference type="Gene3D" id="3.10.105.10">
    <property type="entry name" value="Dipeptide-binding Protein, Domain 3"/>
    <property type="match status" value="1"/>
</dbReference>
<dbReference type="STRING" id="545501.BN997_02766"/>
<dbReference type="Gene3D" id="3.40.190.100">
    <property type="entry name" value="Glycine betaine-binding periplasmic protein, domain 2"/>
    <property type="match status" value="1"/>
</dbReference>